<evidence type="ECO:0000259" key="1">
    <source>
        <dbReference type="Pfam" id="PF13480"/>
    </source>
</evidence>
<dbReference type="SUPFAM" id="SSF55729">
    <property type="entry name" value="Acyl-CoA N-acyltransferases (Nat)"/>
    <property type="match status" value="1"/>
</dbReference>
<evidence type="ECO:0000313" key="3">
    <source>
        <dbReference type="Proteomes" id="UP000279384"/>
    </source>
</evidence>
<protein>
    <submittedName>
        <fullName evidence="2">Acetyltransferase (GNAT) family protein</fullName>
    </submittedName>
</protein>
<keyword evidence="2" id="KW-0808">Transferase</keyword>
<dbReference type="InterPro" id="IPR016181">
    <property type="entry name" value="Acyl_CoA_acyltransferase"/>
</dbReference>
<sequence length="366" mass="40285">MTLLEPALLLDGHASWLSQARLNGGQHWVRNAACDVCCSDAGNPPIPVTRLHTFSAQDSYVASARSAWLRYAQDEAQRKSRSLGTLAQVAGLPLSGLITAARLDEAAVINNWLISTNLHPQWQDSDLSLLTESVMTRHCDSPLLLRNVSDAVNPGLAQRLAAQGWTLLPARQIYTCDPQDPAVWQSPNVKRDQKLLAQPDLQLGGPDTLTADELPALRRCFRALFIDKHSVLNPDFTDAFFALCLDKRFLELHALRLDGRIVGVIGLYQRYGWLTTPLLGYDTTLPPELGLYRRLMALLLREAQARGLRLHYSSGAGAFKQHRGGVPALEYSAVFSAHLPGRQRLALSTLAGILQRMAGPILSRHG</sequence>
<proteinExistence type="predicted"/>
<feature type="domain" description="BioF2-like acetyltransferase" evidence="1">
    <location>
        <begin position="194"/>
        <end position="318"/>
    </location>
</feature>
<accession>A0A495BIY0</accession>
<name>A0A495BIY0_VOGIN</name>
<dbReference type="Pfam" id="PF13480">
    <property type="entry name" value="Acetyltransf_6"/>
    <property type="match status" value="1"/>
</dbReference>
<dbReference type="Gene3D" id="3.40.630.30">
    <property type="match status" value="1"/>
</dbReference>
<dbReference type="EMBL" id="RBID01000011">
    <property type="protein sequence ID" value="RKQ60985.1"/>
    <property type="molecule type" value="Genomic_DNA"/>
</dbReference>
<dbReference type="GO" id="GO:0016740">
    <property type="term" value="F:transferase activity"/>
    <property type="evidence" value="ECO:0007669"/>
    <property type="project" value="UniProtKB-KW"/>
</dbReference>
<reference evidence="2 3" key="1">
    <citation type="submission" date="2018-10" db="EMBL/GenBank/DDBJ databases">
        <title>Genomic Encyclopedia of Type Strains, Phase IV (KMG-IV): sequencing the most valuable type-strain genomes for metagenomic binning, comparative biology and taxonomic classification.</title>
        <authorList>
            <person name="Goeker M."/>
        </authorList>
    </citation>
    <scope>NUCLEOTIDE SEQUENCE [LARGE SCALE GENOMIC DNA]</scope>
    <source>
        <strain evidence="2 3">DSM 3303</strain>
    </source>
</reference>
<dbReference type="InterPro" id="IPR038740">
    <property type="entry name" value="BioF2-like_GNAT_dom"/>
</dbReference>
<dbReference type="Proteomes" id="UP000279384">
    <property type="component" value="Unassembled WGS sequence"/>
</dbReference>
<evidence type="ECO:0000313" key="2">
    <source>
        <dbReference type="EMBL" id="RKQ60985.1"/>
    </source>
</evidence>
<comment type="caution">
    <text evidence="2">The sequence shown here is derived from an EMBL/GenBank/DDBJ whole genome shotgun (WGS) entry which is preliminary data.</text>
</comment>
<dbReference type="RefSeq" id="WP_120809677.1">
    <property type="nucleotide sequence ID" value="NZ_RBID01000011.1"/>
</dbReference>
<gene>
    <name evidence="2" type="ORF">C8E02_0750</name>
</gene>
<organism evidence="2 3">
    <name type="scientific">Vogesella indigofera</name>
    <name type="common">Pseudomonas indigofera</name>
    <dbReference type="NCBI Taxonomy" id="45465"/>
    <lineage>
        <taxon>Bacteria</taxon>
        <taxon>Pseudomonadati</taxon>
        <taxon>Pseudomonadota</taxon>
        <taxon>Betaproteobacteria</taxon>
        <taxon>Neisseriales</taxon>
        <taxon>Chromobacteriaceae</taxon>
        <taxon>Vogesella</taxon>
    </lineage>
</organism>
<dbReference type="AlphaFoldDB" id="A0A495BIY0"/>